<dbReference type="SMART" id="SM00726">
    <property type="entry name" value="UIM"/>
    <property type="match status" value="2"/>
</dbReference>
<accession>A0AAP0K121</accession>
<dbReference type="InterPro" id="IPR003903">
    <property type="entry name" value="UIM_dom"/>
</dbReference>
<dbReference type="PANTHER" id="PTHR23322:SF93">
    <property type="entry name" value="UBX DOMAIN-CONTAINING PROTEIN 8"/>
    <property type="match status" value="1"/>
</dbReference>
<protein>
    <recommendedName>
        <fullName evidence="3">UBX domain-containing protein</fullName>
    </recommendedName>
</protein>
<name>A0AAP0K121_9MAGN</name>
<sequence length="624" mass="69034">MARPNQDAIDTFVSITGTSEEIAVQKLEGYDIDPSVSVQLEFYIIAVILPAERGGDLNEAVNAYFNEGDRTIGHPTTARMSQDDFMDVDDDPIRMESQRPPFSLLSAASNLNPFSLLDPNFRRSFLEGTFSPDLGSGAPWVTHPREVREIPIEVKDESGPTSISGSRPIIEEVSETANAHGSEIHGQVSLDEEGEDNEVIPAAPGAHSSHNERNDDAFGGRVHGRNAGLTAPLLADTTEYSNDIEEEMIQAAIEASKREVEGFSDHQFDVSNQRQSHPVDAELARAVSLSLKTAEQEKILREKGGTVEMMDKSDCYPSGIEELRNSTTSARQGSGSLETGTSSQTKLEAGSSFVEDEGEDVEELPLVRQRSRRNASIPLESTIVNEGTVEDPPPSPRRDEADVQPQRNGDFFHSDEWGGISSEEHDEAVMLEAALFGGIPEGAAYRFRPERNMRPAPRPPSPTLTAQRLIREQQDDEYLASLQADREKELKAMEEAEARRLQEQAAMEAALEEGRKKLLEEEEFEKQLAAKEAALPQEPPANDENAVTLLVRMPDGSRRGRRFLKGDKLQSFFDFIDVGRAVKPGTYRLVRPYPRRAFSDEESQLSLSELGLTSKQEALFLELI</sequence>
<evidence type="ECO:0000259" key="3">
    <source>
        <dbReference type="PROSITE" id="PS50033"/>
    </source>
</evidence>
<dbReference type="AlphaFoldDB" id="A0AAP0K121"/>
<dbReference type="GO" id="GO:0043130">
    <property type="term" value="F:ubiquitin binding"/>
    <property type="evidence" value="ECO:0007669"/>
    <property type="project" value="TreeGrafter"/>
</dbReference>
<feature type="region of interest" description="Disordered" evidence="2">
    <location>
        <begin position="325"/>
        <end position="362"/>
    </location>
</feature>
<dbReference type="SMART" id="SM00166">
    <property type="entry name" value="UBX"/>
    <property type="match status" value="1"/>
</dbReference>
<evidence type="ECO:0000313" key="5">
    <source>
        <dbReference type="Proteomes" id="UP001420932"/>
    </source>
</evidence>
<evidence type="ECO:0000313" key="4">
    <source>
        <dbReference type="EMBL" id="KAK9143509.1"/>
    </source>
</evidence>
<dbReference type="PROSITE" id="PS50033">
    <property type="entry name" value="UBX"/>
    <property type="match status" value="1"/>
</dbReference>
<evidence type="ECO:0000256" key="1">
    <source>
        <dbReference type="SAM" id="Coils"/>
    </source>
</evidence>
<feature type="coiled-coil region" evidence="1">
    <location>
        <begin position="479"/>
        <end position="513"/>
    </location>
</feature>
<feature type="domain" description="UBX" evidence="3">
    <location>
        <begin position="542"/>
        <end position="620"/>
    </location>
</feature>
<reference evidence="4 5" key="1">
    <citation type="submission" date="2024-01" db="EMBL/GenBank/DDBJ databases">
        <title>Genome assemblies of Stephania.</title>
        <authorList>
            <person name="Yang L."/>
        </authorList>
    </citation>
    <scope>NUCLEOTIDE SEQUENCE [LARGE SCALE GENOMIC DNA]</scope>
    <source>
        <strain evidence="4">YNDBR</strain>
        <tissue evidence="4">Leaf</tissue>
    </source>
</reference>
<dbReference type="Gene3D" id="3.10.20.90">
    <property type="entry name" value="Phosphatidylinositol 3-kinase Catalytic Subunit, Chain A, domain 1"/>
    <property type="match status" value="1"/>
</dbReference>
<keyword evidence="5" id="KW-1185">Reference proteome</keyword>
<dbReference type="InterPro" id="IPR001012">
    <property type="entry name" value="UBX_dom"/>
</dbReference>
<dbReference type="PANTHER" id="PTHR23322">
    <property type="entry name" value="FAS-ASSOCIATED PROTEIN"/>
    <property type="match status" value="1"/>
</dbReference>
<dbReference type="EMBL" id="JBBNAF010000005">
    <property type="protein sequence ID" value="KAK9143509.1"/>
    <property type="molecule type" value="Genomic_DNA"/>
</dbReference>
<proteinExistence type="predicted"/>
<feature type="compositionally biased region" description="Polar residues" evidence="2">
    <location>
        <begin position="325"/>
        <end position="346"/>
    </location>
</feature>
<evidence type="ECO:0000256" key="2">
    <source>
        <dbReference type="SAM" id="MobiDB-lite"/>
    </source>
</evidence>
<dbReference type="InterPro" id="IPR050730">
    <property type="entry name" value="UBX_domain-protein"/>
</dbReference>
<keyword evidence="1" id="KW-0175">Coiled coil</keyword>
<dbReference type="CDD" id="cd14351">
    <property type="entry name" value="UBA_Ubx1_like"/>
    <property type="match status" value="1"/>
</dbReference>
<dbReference type="Pfam" id="PF00789">
    <property type="entry name" value="UBX"/>
    <property type="match status" value="1"/>
</dbReference>
<gene>
    <name evidence="4" type="ORF">Syun_012909</name>
</gene>
<dbReference type="Proteomes" id="UP001420932">
    <property type="component" value="Unassembled WGS sequence"/>
</dbReference>
<dbReference type="CDD" id="cd01767">
    <property type="entry name" value="UBX"/>
    <property type="match status" value="1"/>
</dbReference>
<dbReference type="SUPFAM" id="SSF54236">
    <property type="entry name" value="Ubiquitin-like"/>
    <property type="match status" value="1"/>
</dbReference>
<comment type="caution">
    <text evidence="4">The sequence shown here is derived from an EMBL/GenBank/DDBJ whole genome shotgun (WGS) entry which is preliminary data.</text>
</comment>
<feature type="region of interest" description="Disordered" evidence="2">
    <location>
        <begin position="378"/>
        <end position="408"/>
    </location>
</feature>
<dbReference type="InterPro" id="IPR029071">
    <property type="entry name" value="Ubiquitin-like_domsf"/>
</dbReference>
<organism evidence="4 5">
    <name type="scientific">Stephania yunnanensis</name>
    <dbReference type="NCBI Taxonomy" id="152371"/>
    <lineage>
        <taxon>Eukaryota</taxon>
        <taxon>Viridiplantae</taxon>
        <taxon>Streptophyta</taxon>
        <taxon>Embryophyta</taxon>
        <taxon>Tracheophyta</taxon>
        <taxon>Spermatophyta</taxon>
        <taxon>Magnoliopsida</taxon>
        <taxon>Ranunculales</taxon>
        <taxon>Menispermaceae</taxon>
        <taxon>Menispermoideae</taxon>
        <taxon>Cissampelideae</taxon>
        <taxon>Stephania</taxon>
    </lineage>
</organism>